<dbReference type="InterPro" id="IPR013321">
    <property type="entry name" value="Arc_rbn_hlx_hlx"/>
</dbReference>
<evidence type="ECO:0000313" key="1">
    <source>
        <dbReference type="EMBL" id="NQE34760.1"/>
    </source>
</evidence>
<comment type="caution">
    <text evidence="1">The sequence shown here is derived from an EMBL/GenBank/DDBJ whole genome shotgun (WGS) entry which is preliminary data.</text>
</comment>
<reference evidence="1 2" key="1">
    <citation type="journal article" date="2020" name="Sci. Rep.">
        <title>A novel cyanobacterial geosmin producer, revising GeoA distribution and dispersion patterns in Bacteria.</title>
        <authorList>
            <person name="Churro C."/>
            <person name="Semedo-Aguiar A.P."/>
            <person name="Silva A.D."/>
            <person name="Pereira-Leal J.B."/>
            <person name="Leite R.B."/>
        </authorList>
    </citation>
    <scope>NUCLEOTIDE SEQUENCE [LARGE SCALE GENOMIC DNA]</scope>
    <source>
        <strain evidence="1 2">IPMA8</strain>
    </source>
</reference>
<dbReference type="RefSeq" id="WP_172187580.1">
    <property type="nucleotide sequence ID" value="NZ_CAWPPK010000251.1"/>
</dbReference>
<gene>
    <name evidence="1" type="ORF">E5S67_02489</name>
</gene>
<dbReference type="EMBL" id="SRRZ01000039">
    <property type="protein sequence ID" value="NQE34760.1"/>
    <property type="molecule type" value="Genomic_DNA"/>
</dbReference>
<dbReference type="Gene3D" id="1.10.1220.10">
    <property type="entry name" value="Met repressor-like"/>
    <property type="match status" value="1"/>
</dbReference>
<evidence type="ECO:0000313" key="2">
    <source>
        <dbReference type="Proteomes" id="UP000702425"/>
    </source>
</evidence>
<organism evidence="1 2">
    <name type="scientific">Microcoleus asticus IPMA8</name>
    <dbReference type="NCBI Taxonomy" id="2563858"/>
    <lineage>
        <taxon>Bacteria</taxon>
        <taxon>Bacillati</taxon>
        <taxon>Cyanobacteriota</taxon>
        <taxon>Cyanophyceae</taxon>
        <taxon>Oscillatoriophycideae</taxon>
        <taxon>Oscillatoriales</taxon>
        <taxon>Microcoleaceae</taxon>
        <taxon>Microcoleus</taxon>
        <taxon>Microcoleus asticus</taxon>
    </lineage>
</organism>
<name>A0ABX2CZ95_9CYAN</name>
<dbReference type="Proteomes" id="UP000702425">
    <property type="component" value="Unassembled WGS sequence"/>
</dbReference>
<protein>
    <submittedName>
        <fullName evidence="1">Uncharacterized protein</fullName>
    </submittedName>
</protein>
<keyword evidence="2" id="KW-1185">Reference proteome</keyword>
<sequence length="84" mass="10022">MSNSTQKREVLVSIDGELADKIDQLTDNWTEAIEQALRLWYAKQIEDKLRKFYQNRSQEDIEFEEEWATLAQEQMEEILIEEGL</sequence>
<proteinExistence type="predicted"/>
<accession>A0ABX2CZ95</accession>